<evidence type="ECO:0000256" key="2">
    <source>
        <dbReference type="ARBA" id="ARBA00022980"/>
    </source>
</evidence>
<dbReference type="Proteomes" id="UP000257084">
    <property type="component" value="Chromosome"/>
</dbReference>
<gene>
    <name evidence="7" type="ORF">C9I84_167</name>
</gene>
<dbReference type="GO" id="GO:1990904">
    <property type="term" value="C:ribonucleoprotein complex"/>
    <property type="evidence" value="ECO:0007669"/>
    <property type="project" value="UniProtKB-KW"/>
</dbReference>
<evidence type="ECO:0000313" key="7">
    <source>
        <dbReference type="EMBL" id="AXN02549.1"/>
    </source>
</evidence>
<keyword evidence="3" id="KW-0687">Ribonucleoprotein</keyword>
<dbReference type="SUPFAM" id="SSF56047">
    <property type="entry name" value="Ribosomal protein S8"/>
    <property type="match status" value="1"/>
</dbReference>
<dbReference type="AlphaFoldDB" id="A0A346E0P4"/>
<reference evidence="7 8" key="1">
    <citation type="submission" date="2018-03" db="EMBL/GenBank/DDBJ databases">
        <title>A parallel universe: an anciently diverged bacterial symbiosis in a Hawaiian planthopper (Hemiptera: Cixiidae) reveals rearranged nutritional responsibilities.</title>
        <authorList>
            <person name="Bennett G."/>
            <person name="Mao M."/>
        </authorList>
    </citation>
    <scope>NUCLEOTIDE SEQUENCE [LARGE SCALE GENOMIC DNA]</scope>
    <source>
        <strain evidence="7 8">OLIH</strain>
    </source>
</reference>
<dbReference type="GO" id="GO:0005840">
    <property type="term" value="C:ribosome"/>
    <property type="evidence" value="ECO:0007669"/>
    <property type="project" value="UniProtKB-KW"/>
</dbReference>
<organism evidence="7 8">
    <name type="scientific">Candidatus Vidania fulgoroideorum</name>
    <dbReference type="NCBI Taxonomy" id="881286"/>
    <lineage>
        <taxon>Bacteria</taxon>
        <taxon>Pseudomonadati</taxon>
        <taxon>Pseudomonadota</taxon>
        <taxon>Betaproteobacteria</taxon>
        <taxon>Candidatus Vidania</taxon>
    </lineage>
</organism>
<protein>
    <recommendedName>
        <fullName evidence="4">Small ribosomal subunit protein uS8</fullName>
    </recommendedName>
    <alternativeName>
        <fullName evidence="5">30S ribosomal protein S8</fullName>
    </alternativeName>
</protein>
<evidence type="ECO:0000256" key="1">
    <source>
        <dbReference type="ARBA" id="ARBA00006471"/>
    </source>
</evidence>
<comment type="subunit">
    <text evidence="6">Part of the 30S ribosomal subunit. Contacts proteins S5 and S12.</text>
</comment>
<dbReference type="Pfam" id="PF00410">
    <property type="entry name" value="Ribosomal_S8"/>
    <property type="match status" value="1"/>
</dbReference>
<dbReference type="EMBL" id="CP028360">
    <property type="protein sequence ID" value="AXN02549.1"/>
    <property type="molecule type" value="Genomic_DNA"/>
</dbReference>
<evidence type="ECO:0000256" key="3">
    <source>
        <dbReference type="ARBA" id="ARBA00023274"/>
    </source>
</evidence>
<evidence type="ECO:0000313" key="8">
    <source>
        <dbReference type="Proteomes" id="UP000257084"/>
    </source>
</evidence>
<proteinExistence type="inferred from homology"/>
<sequence>MSYIYIINSLNNIVNYQKKKKKKIVFFFSNFLYLILKKLEKEYFKKILILKKNIIVYLKYIFNKPVIKNINFISKPSRRVYFNIKKIKKINFYNCLISTNKGVLNKKESIKKKVGGEILFSINV</sequence>
<dbReference type="InterPro" id="IPR000630">
    <property type="entry name" value="Ribosomal_uS8"/>
</dbReference>
<dbReference type="Gene3D" id="3.30.1490.10">
    <property type="match status" value="1"/>
</dbReference>
<evidence type="ECO:0000256" key="6">
    <source>
        <dbReference type="ARBA" id="ARBA00046740"/>
    </source>
</evidence>
<dbReference type="GO" id="GO:0003735">
    <property type="term" value="F:structural constituent of ribosome"/>
    <property type="evidence" value="ECO:0007669"/>
    <property type="project" value="InterPro"/>
</dbReference>
<evidence type="ECO:0000256" key="4">
    <source>
        <dbReference type="ARBA" id="ARBA00035258"/>
    </source>
</evidence>
<accession>A0A346E0P4</accession>
<name>A0A346E0P4_9PROT</name>
<comment type="similarity">
    <text evidence="1">Belongs to the universal ribosomal protein uS8 family.</text>
</comment>
<dbReference type="InterPro" id="IPR035987">
    <property type="entry name" value="Ribosomal_uS8_sf"/>
</dbReference>
<dbReference type="GO" id="GO:0006412">
    <property type="term" value="P:translation"/>
    <property type="evidence" value="ECO:0007669"/>
    <property type="project" value="InterPro"/>
</dbReference>
<keyword evidence="8" id="KW-1185">Reference proteome</keyword>
<keyword evidence="2 7" id="KW-0689">Ribosomal protein</keyword>
<evidence type="ECO:0000256" key="5">
    <source>
        <dbReference type="ARBA" id="ARBA00035525"/>
    </source>
</evidence>
<dbReference type="KEGG" id="vfg:C9I84_167"/>